<feature type="domain" description="Methylated-DNA-[protein]-cysteine S-methyltransferase DNA binding" evidence="9">
    <location>
        <begin position="70"/>
        <end position="152"/>
    </location>
</feature>
<keyword evidence="11" id="KW-1185">Reference proteome</keyword>
<reference evidence="10 11" key="1">
    <citation type="journal article" date="2020" name="Microorganisms">
        <title>Osmotic Adaptation and Compatible Solute Biosynthesis of Phototrophic Bacteria as Revealed from Genome Analyses.</title>
        <authorList>
            <person name="Imhoff J.F."/>
            <person name="Rahn T."/>
            <person name="Kunzel S."/>
            <person name="Keller A."/>
            <person name="Neulinger S.C."/>
        </authorList>
    </citation>
    <scope>NUCLEOTIDE SEQUENCE [LARGE SCALE GENOMIC DNA]</scope>
    <source>
        <strain evidence="10 11">DSM 21303</strain>
    </source>
</reference>
<name>A0A9X1B8L8_9GAMM</name>
<evidence type="ECO:0000256" key="4">
    <source>
        <dbReference type="ARBA" id="ARBA00022603"/>
    </source>
</evidence>
<dbReference type="RefSeq" id="WP_200386911.1">
    <property type="nucleotide sequence ID" value="NZ_NRSD01000004.1"/>
</dbReference>
<dbReference type="Proteomes" id="UP001138802">
    <property type="component" value="Unassembled WGS sequence"/>
</dbReference>
<dbReference type="SUPFAM" id="SSF46767">
    <property type="entry name" value="Methylated DNA-protein cysteine methyltransferase, C-terminal domain"/>
    <property type="match status" value="1"/>
</dbReference>
<evidence type="ECO:0000259" key="9">
    <source>
        <dbReference type="Pfam" id="PF01035"/>
    </source>
</evidence>
<protein>
    <recommendedName>
        <fullName evidence="3">methylated-DNA--[protein]-cysteine S-methyltransferase</fullName>
        <ecNumber evidence="3">2.1.1.63</ecNumber>
    </recommendedName>
</protein>
<keyword evidence="6" id="KW-0227">DNA damage</keyword>
<evidence type="ECO:0000256" key="2">
    <source>
        <dbReference type="ARBA" id="ARBA00008711"/>
    </source>
</evidence>
<evidence type="ECO:0000256" key="1">
    <source>
        <dbReference type="ARBA" id="ARBA00001286"/>
    </source>
</evidence>
<sequence>MSSALVETPCGPLGVVWDRDLVTRIELDPTPAFMQDATGPRPDWLLQPILNYFERPCARLELPVHVQGTAFQQRVWAELRQIPCGQTRTYGAIARQLGTSPRAVGQACRANPCPLVIPCHRVVAVSGLGGFAGDLHGRKLAMKRWLLKHEGVVLDGSLVADRPGSRDDRSRGGP</sequence>
<dbReference type="PROSITE" id="PS00374">
    <property type="entry name" value="MGMT"/>
    <property type="match status" value="1"/>
</dbReference>
<dbReference type="CDD" id="cd06445">
    <property type="entry name" value="ATase"/>
    <property type="match status" value="1"/>
</dbReference>
<proteinExistence type="inferred from homology"/>
<evidence type="ECO:0000256" key="7">
    <source>
        <dbReference type="ARBA" id="ARBA00023204"/>
    </source>
</evidence>
<dbReference type="InterPro" id="IPR036388">
    <property type="entry name" value="WH-like_DNA-bd_sf"/>
</dbReference>
<comment type="catalytic activity">
    <reaction evidence="1">
        <text>a 4-O-methyl-thymidine in DNA + L-cysteinyl-[protein] = a thymidine in DNA + S-methyl-L-cysteinyl-[protein]</text>
        <dbReference type="Rhea" id="RHEA:53428"/>
        <dbReference type="Rhea" id="RHEA-COMP:10131"/>
        <dbReference type="Rhea" id="RHEA-COMP:10132"/>
        <dbReference type="Rhea" id="RHEA-COMP:13555"/>
        <dbReference type="Rhea" id="RHEA-COMP:13556"/>
        <dbReference type="ChEBI" id="CHEBI:29950"/>
        <dbReference type="ChEBI" id="CHEBI:82612"/>
        <dbReference type="ChEBI" id="CHEBI:137386"/>
        <dbReference type="ChEBI" id="CHEBI:137387"/>
        <dbReference type="EC" id="2.1.1.63"/>
    </reaction>
</comment>
<dbReference type="Gene3D" id="1.10.10.10">
    <property type="entry name" value="Winged helix-like DNA-binding domain superfamily/Winged helix DNA-binding domain"/>
    <property type="match status" value="1"/>
</dbReference>
<dbReference type="InterPro" id="IPR036217">
    <property type="entry name" value="MethylDNA_cys_MeTrfase_DNAb"/>
</dbReference>
<dbReference type="InterPro" id="IPR014048">
    <property type="entry name" value="MethylDNA_cys_MeTrfase_DNA-bd"/>
</dbReference>
<comment type="similarity">
    <text evidence="2">Belongs to the MGMT family.</text>
</comment>
<dbReference type="GO" id="GO:0006281">
    <property type="term" value="P:DNA repair"/>
    <property type="evidence" value="ECO:0007669"/>
    <property type="project" value="UniProtKB-KW"/>
</dbReference>
<dbReference type="NCBIfam" id="TIGR00589">
    <property type="entry name" value="ogt"/>
    <property type="match status" value="1"/>
</dbReference>
<keyword evidence="7" id="KW-0234">DNA repair</keyword>
<keyword evidence="4 10" id="KW-0489">Methyltransferase</keyword>
<dbReference type="PANTHER" id="PTHR10815">
    <property type="entry name" value="METHYLATED-DNA--PROTEIN-CYSTEINE METHYLTRANSFERASE"/>
    <property type="match status" value="1"/>
</dbReference>
<dbReference type="InterPro" id="IPR001497">
    <property type="entry name" value="MethylDNA_cys_MeTrfase_AS"/>
</dbReference>
<dbReference type="GO" id="GO:0003908">
    <property type="term" value="F:methylated-DNA-[protein]-cysteine S-methyltransferase activity"/>
    <property type="evidence" value="ECO:0007669"/>
    <property type="project" value="UniProtKB-EC"/>
</dbReference>
<gene>
    <name evidence="10" type="ORF">CKO25_05460</name>
</gene>
<evidence type="ECO:0000256" key="6">
    <source>
        <dbReference type="ARBA" id="ARBA00022763"/>
    </source>
</evidence>
<evidence type="ECO:0000313" key="11">
    <source>
        <dbReference type="Proteomes" id="UP001138802"/>
    </source>
</evidence>
<comment type="caution">
    <text evidence="10">The sequence shown here is derived from an EMBL/GenBank/DDBJ whole genome shotgun (WGS) entry which is preliminary data.</text>
</comment>
<evidence type="ECO:0000256" key="5">
    <source>
        <dbReference type="ARBA" id="ARBA00022679"/>
    </source>
</evidence>
<dbReference type="AlphaFoldDB" id="A0A9X1B8L8"/>
<evidence type="ECO:0000313" key="10">
    <source>
        <dbReference type="EMBL" id="MBK1644106.1"/>
    </source>
</evidence>
<organism evidence="10 11">
    <name type="scientific">Thiocapsa imhoffii</name>
    <dbReference type="NCBI Taxonomy" id="382777"/>
    <lineage>
        <taxon>Bacteria</taxon>
        <taxon>Pseudomonadati</taxon>
        <taxon>Pseudomonadota</taxon>
        <taxon>Gammaproteobacteria</taxon>
        <taxon>Chromatiales</taxon>
        <taxon>Chromatiaceae</taxon>
        <taxon>Thiocapsa</taxon>
    </lineage>
</organism>
<keyword evidence="5" id="KW-0808">Transferase</keyword>
<evidence type="ECO:0000256" key="3">
    <source>
        <dbReference type="ARBA" id="ARBA00011918"/>
    </source>
</evidence>
<dbReference type="FunFam" id="1.10.10.10:FF:000214">
    <property type="entry name" value="Methylated-DNA--protein-cysteine methyltransferase"/>
    <property type="match status" value="1"/>
</dbReference>
<dbReference type="SUPFAM" id="SSF53155">
    <property type="entry name" value="Methylated DNA-protein cysteine methyltransferase domain"/>
    <property type="match status" value="1"/>
</dbReference>
<dbReference type="PANTHER" id="PTHR10815:SF13">
    <property type="entry name" value="METHYLATED-DNA--PROTEIN-CYSTEINE METHYLTRANSFERASE"/>
    <property type="match status" value="1"/>
</dbReference>
<accession>A0A9X1B8L8</accession>
<dbReference type="GO" id="GO:0032259">
    <property type="term" value="P:methylation"/>
    <property type="evidence" value="ECO:0007669"/>
    <property type="project" value="UniProtKB-KW"/>
</dbReference>
<evidence type="ECO:0000256" key="8">
    <source>
        <dbReference type="ARBA" id="ARBA00049348"/>
    </source>
</evidence>
<comment type="catalytic activity">
    <reaction evidence="8">
        <text>a 6-O-methyl-2'-deoxyguanosine in DNA + L-cysteinyl-[protein] = S-methyl-L-cysteinyl-[protein] + a 2'-deoxyguanosine in DNA</text>
        <dbReference type="Rhea" id="RHEA:24000"/>
        <dbReference type="Rhea" id="RHEA-COMP:10131"/>
        <dbReference type="Rhea" id="RHEA-COMP:10132"/>
        <dbReference type="Rhea" id="RHEA-COMP:11367"/>
        <dbReference type="Rhea" id="RHEA-COMP:11368"/>
        <dbReference type="ChEBI" id="CHEBI:29950"/>
        <dbReference type="ChEBI" id="CHEBI:82612"/>
        <dbReference type="ChEBI" id="CHEBI:85445"/>
        <dbReference type="ChEBI" id="CHEBI:85448"/>
        <dbReference type="EC" id="2.1.1.63"/>
    </reaction>
</comment>
<dbReference type="EC" id="2.1.1.63" evidence="3"/>
<dbReference type="Pfam" id="PF01035">
    <property type="entry name" value="DNA_binding_1"/>
    <property type="match status" value="1"/>
</dbReference>
<dbReference type="InterPro" id="IPR036631">
    <property type="entry name" value="MGMT_N_sf"/>
</dbReference>
<dbReference type="EMBL" id="NRSD01000004">
    <property type="protein sequence ID" value="MBK1644106.1"/>
    <property type="molecule type" value="Genomic_DNA"/>
</dbReference>